<dbReference type="InterPro" id="IPR029044">
    <property type="entry name" value="Nucleotide-diphossugar_trans"/>
</dbReference>
<evidence type="ECO:0000256" key="3">
    <source>
        <dbReference type="ARBA" id="ARBA00022490"/>
    </source>
</evidence>
<keyword evidence="11" id="KW-1185">Reference proteome</keyword>
<sequence>MIFAAERTPGDERMYESTTAGDRAPCCLTGWRSMLVLAAEGGAHPELLGEEVGSGDESGPDVVANLITSTITTTSIALSWSAPNGNAIGYRVEAIGNPSKNLTVKTLFTDITGLVPGSNYTLRVITLAADNVTEGDAVTISRFTRPDVVANLITSTITTTSIALSWSAPNGNAIAYRVEVIGNPSKNLTVKTLFTEITGLVPGSNYTLRVITLAADNVTEGDAVTISRFTKPDSVTNLTAKTITRTSITLSWSAPPGYAHEYRVEAIGTPSKTVTVDTLFANITGLLPLSNYTLQVIAVAADRLTGGDAVAIVTFTSGLDVTLRMQLSVSASAKKEEKELESMILPEAHTEAIKLHRRKQYEHRNMAGRTTKQGRSNPNTANPGKRGPVGQDEEEQPLQAVLIADSFNRRFFPISKDQPRALLPLANVAMIDYTLEFLTAAGVQETFVFLCWMSSKIKEHLQKSKWCQPTSSNTVHIITSELYRSLGDVLRDVDTKTLVRSDFLLVCGDVVSNIDITPALQEHRSRCQEDDIIVAVDSKTNRVLHYQKTLGLKKLQFPMNIFHNGSNEIEIRYDLLDCHISICSPQVAELFTDNFDYQTRNDFVRGLLVNEEILGNQIHLHVTGEQYGARVSNLLMYDAVSSDVVRRWVYPLTPEMNFTDEEGQTCTHSRRNVYRGADVSLGHGSQMVENVLIGWGTIIGSNCQISNSVIGNNCTIGDNVILDRAYIWNNVSIANDSNIMQCVLCDHVEVKQGVTLNQHCVLAFNVVVGPNLTLPEGTVVSMHHPDEEEEEDDEDEFLSDDAGVNNDPLKTKTKGYSSAELGSEGKGYIWRTANVSEAEEDELSQGLWGLTVNLDPESESESEVSEDSQEQDSRAASPELDDVNVFQVEVMGTLQRGMEESIGCDNLVLEINSLKYAYNITLKEVMQILTKVVLEFPIQQQGQELTSSQYSPLFIPLLKRWTAVFKNYVKRAQDHMDCLAAIEEFFLERVALWAAMVKVLMAFYQQEILAEEAILRWFSQGVTSDKSKLLRKNQGGVTSDKSKLLRKNQGVSQRWVGTRVLILSQPGTEPGGESALGGSEGPDPVVVRYRTRG</sequence>
<evidence type="ECO:0000256" key="5">
    <source>
        <dbReference type="ARBA" id="ARBA00044345"/>
    </source>
</evidence>
<dbReference type="GO" id="GO:0031369">
    <property type="term" value="F:translation initiation factor binding"/>
    <property type="evidence" value="ECO:0007669"/>
    <property type="project" value="InterPro"/>
</dbReference>
<evidence type="ECO:0000313" key="10">
    <source>
        <dbReference type="EMBL" id="RXM30681.1"/>
    </source>
</evidence>
<dbReference type="Gene3D" id="1.25.40.180">
    <property type="match status" value="1"/>
</dbReference>
<organism evidence="10 11">
    <name type="scientific">Acipenser ruthenus</name>
    <name type="common">Sterlet sturgeon</name>
    <dbReference type="NCBI Taxonomy" id="7906"/>
    <lineage>
        <taxon>Eukaryota</taxon>
        <taxon>Metazoa</taxon>
        <taxon>Chordata</taxon>
        <taxon>Craniata</taxon>
        <taxon>Vertebrata</taxon>
        <taxon>Euteleostomi</taxon>
        <taxon>Actinopterygii</taxon>
        <taxon>Chondrostei</taxon>
        <taxon>Acipenseriformes</taxon>
        <taxon>Acipenseridae</taxon>
        <taxon>Acipenser</taxon>
    </lineage>
</organism>
<keyword evidence="3" id="KW-0963">Cytoplasm</keyword>
<dbReference type="SUPFAM" id="SSF53448">
    <property type="entry name" value="Nucleotide-diphospho-sugar transferases"/>
    <property type="match status" value="1"/>
</dbReference>
<dbReference type="GO" id="GO:0005851">
    <property type="term" value="C:eukaryotic translation initiation factor 2B complex"/>
    <property type="evidence" value="ECO:0007669"/>
    <property type="project" value="TreeGrafter"/>
</dbReference>
<dbReference type="CDD" id="cd04197">
    <property type="entry name" value="eIF-2B_epsilon_N"/>
    <property type="match status" value="1"/>
</dbReference>
<dbReference type="InterPro" id="IPR056764">
    <property type="entry name" value="LbH_EIF2B3/5"/>
</dbReference>
<dbReference type="Gene3D" id="3.90.550.10">
    <property type="entry name" value="Spore Coat Polysaccharide Biosynthesis Protein SpsA, Chain A"/>
    <property type="match status" value="1"/>
</dbReference>
<feature type="domain" description="W2" evidence="9">
    <location>
        <begin position="880"/>
        <end position="1055"/>
    </location>
</feature>
<gene>
    <name evidence="10" type="ORF">EOD39_7677</name>
</gene>
<evidence type="ECO:0000256" key="4">
    <source>
        <dbReference type="ARBA" id="ARBA00044144"/>
    </source>
</evidence>
<accession>A0A444U694</accession>
<feature type="region of interest" description="Disordered" evidence="7">
    <location>
        <begin position="361"/>
        <end position="394"/>
    </location>
</feature>
<evidence type="ECO:0000256" key="2">
    <source>
        <dbReference type="ARBA" id="ARBA00007878"/>
    </source>
</evidence>
<keyword evidence="10" id="KW-0396">Initiation factor</keyword>
<dbReference type="EMBL" id="SCEB01215216">
    <property type="protein sequence ID" value="RXM30681.1"/>
    <property type="molecule type" value="Genomic_DNA"/>
</dbReference>
<dbReference type="SMART" id="SM00060">
    <property type="entry name" value="FN3"/>
    <property type="match status" value="3"/>
</dbReference>
<comment type="caution">
    <text evidence="10">The sequence shown here is derived from an EMBL/GenBank/DDBJ whole genome shotgun (WGS) entry which is preliminary data.</text>
</comment>
<dbReference type="InterPro" id="IPR013783">
    <property type="entry name" value="Ig-like_fold"/>
</dbReference>
<dbReference type="Gene3D" id="2.60.40.10">
    <property type="entry name" value="Immunoglobulins"/>
    <property type="match status" value="3"/>
</dbReference>
<dbReference type="InterPro" id="IPR005835">
    <property type="entry name" value="NTP_transferase_dom"/>
</dbReference>
<dbReference type="Pfam" id="PF00483">
    <property type="entry name" value="NTP_transferase"/>
    <property type="match status" value="1"/>
</dbReference>
<proteinExistence type="inferred from homology"/>
<dbReference type="SUPFAM" id="SSF49265">
    <property type="entry name" value="Fibronectin type III"/>
    <property type="match status" value="2"/>
</dbReference>
<evidence type="ECO:0000259" key="8">
    <source>
        <dbReference type="PROSITE" id="PS50853"/>
    </source>
</evidence>
<dbReference type="Proteomes" id="UP000289886">
    <property type="component" value="Unassembled WGS sequence"/>
</dbReference>
<feature type="compositionally biased region" description="Polar residues" evidence="7">
    <location>
        <begin position="368"/>
        <end position="382"/>
    </location>
</feature>
<dbReference type="Pfam" id="PF25084">
    <property type="entry name" value="LbH_EIF2B"/>
    <property type="match status" value="1"/>
</dbReference>
<dbReference type="InterPro" id="IPR003961">
    <property type="entry name" value="FN3_dom"/>
</dbReference>
<dbReference type="InterPro" id="IPR003307">
    <property type="entry name" value="W2_domain"/>
</dbReference>
<keyword evidence="10" id="KW-0648">Protein biosynthesis</keyword>
<evidence type="ECO:0000259" key="9">
    <source>
        <dbReference type="PROSITE" id="PS51363"/>
    </source>
</evidence>
<dbReference type="Pfam" id="PF00041">
    <property type="entry name" value="fn3"/>
    <property type="match status" value="3"/>
</dbReference>
<dbReference type="GO" id="GO:0003743">
    <property type="term" value="F:translation initiation factor activity"/>
    <property type="evidence" value="ECO:0007669"/>
    <property type="project" value="UniProtKB-KW"/>
</dbReference>
<evidence type="ECO:0000256" key="6">
    <source>
        <dbReference type="ARBA" id="ARBA00046432"/>
    </source>
</evidence>
<dbReference type="InterPro" id="IPR036116">
    <property type="entry name" value="FN3_sf"/>
</dbReference>
<dbReference type="CDD" id="cd11558">
    <property type="entry name" value="W2_eIF2B_epsilon"/>
    <property type="match status" value="1"/>
</dbReference>
<dbReference type="SUPFAM" id="SSF48371">
    <property type="entry name" value="ARM repeat"/>
    <property type="match status" value="1"/>
</dbReference>
<feature type="compositionally biased region" description="Acidic residues" evidence="7">
    <location>
        <begin position="787"/>
        <end position="799"/>
    </location>
</feature>
<feature type="compositionally biased region" description="Acidic residues" evidence="7">
    <location>
        <begin position="856"/>
        <end position="870"/>
    </location>
</feature>
<dbReference type="InterPro" id="IPR016024">
    <property type="entry name" value="ARM-type_fold"/>
</dbReference>
<dbReference type="GO" id="GO:0005085">
    <property type="term" value="F:guanyl-nucleotide exchange factor activity"/>
    <property type="evidence" value="ECO:0007669"/>
    <property type="project" value="InterPro"/>
</dbReference>
<feature type="region of interest" description="Disordered" evidence="7">
    <location>
        <begin position="855"/>
        <end position="879"/>
    </location>
</feature>
<evidence type="ECO:0000313" key="11">
    <source>
        <dbReference type="Proteomes" id="UP000289886"/>
    </source>
</evidence>
<dbReference type="SMART" id="SM00515">
    <property type="entry name" value="eIF5C"/>
    <property type="match status" value="1"/>
</dbReference>
<dbReference type="CDD" id="cd00063">
    <property type="entry name" value="FN3"/>
    <property type="match status" value="3"/>
</dbReference>
<feature type="domain" description="Fibronectin type-III" evidence="8">
    <location>
        <begin position="62"/>
        <end position="148"/>
    </location>
</feature>
<dbReference type="Pfam" id="PF02020">
    <property type="entry name" value="W2"/>
    <property type="match status" value="1"/>
</dbReference>
<evidence type="ECO:0000256" key="7">
    <source>
        <dbReference type="SAM" id="MobiDB-lite"/>
    </source>
</evidence>
<comment type="subcellular location">
    <subcellularLocation>
        <location evidence="1">Cytoplasm</location>
        <location evidence="1">Cytosol</location>
    </subcellularLocation>
</comment>
<dbReference type="GO" id="GO:0005829">
    <property type="term" value="C:cytosol"/>
    <property type="evidence" value="ECO:0007669"/>
    <property type="project" value="UniProtKB-SubCell"/>
</dbReference>
<dbReference type="PROSITE" id="PS50853">
    <property type="entry name" value="FN3"/>
    <property type="match status" value="3"/>
</dbReference>
<feature type="region of interest" description="Disordered" evidence="7">
    <location>
        <begin position="1066"/>
        <end position="1093"/>
    </location>
</feature>
<feature type="domain" description="Fibronectin type-III" evidence="8">
    <location>
        <begin position="234"/>
        <end position="320"/>
    </location>
</feature>
<dbReference type="AlphaFoldDB" id="A0A444U694"/>
<feature type="region of interest" description="Disordered" evidence="7">
    <location>
        <begin position="783"/>
        <end position="820"/>
    </location>
</feature>
<protein>
    <recommendedName>
        <fullName evidence="4">Translation initiation factor eIF2B subunit epsilon</fullName>
    </recommendedName>
    <alternativeName>
        <fullName evidence="5">eIF2B GDP-GTP exchange factor subunit epsilon</fullName>
    </alternativeName>
</protein>
<dbReference type="InterPro" id="IPR044123">
    <property type="entry name" value="W2_eIF2B_epsilon"/>
</dbReference>
<dbReference type="PANTHER" id="PTHR45887">
    <property type="entry name" value="TRANSLATION INITIATION FACTOR EIF-2B SUBUNIT EPSILON"/>
    <property type="match status" value="1"/>
</dbReference>
<feature type="domain" description="Fibronectin type-III" evidence="8">
    <location>
        <begin position="150"/>
        <end position="233"/>
    </location>
</feature>
<dbReference type="FunFam" id="1.25.40.180:FF:000022">
    <property type="entry name" value="Translation initiation factor eIF-2B epsilon subunit"/>
    <property type="match status" value="1"/>
</dbReference>
<dbReference type="Gene3D" id="2.160.10.10">
    <property type="entry name" value="Hexapeptide repeat proteins"/>
    <property type="match status" value="1"/>
</dbReference>
<dbReference type="InterPro" id="IPR051956">
    <property type="entry name" value="eIF2B_epsilon"/>
</dbReference>
<name>A0A444U694_ACIRT</name>
<dbReference type="PROSITE" id="PS51363">
    <property type="entry name" value="W2"/>
    <property type="match status" value="1"/>
</dbReference>
<reference evidence="10 11" key="1">
    <citation type="submission" date="2019-01" db="EMBL/GenBank/DDBJ databases">
        <title>Draft Genome and Complete Hox-Cluster Characterization of the Sterlet Sturgeon (Acipenser ruthenus).</title>
        <authorList>
            <person name="Wei Q."/>
        </authorList>
    </citation>
    <scope>NUCLEOTIDE SEQUENCE [LARGE SCALE GENOMIC DNA]</scope>
    <source>
        <strain evidence="10">WHYD16114868_AA</strain>
        <tissue evidence="10">Blood</tissue>
    </source>
</reference>
<comment type="subunit">
    <text evidence="6">Component of the translation initiation factor 2B (eIF2B) complex which is a heterodecamer of two sets of five different subunits: alpha, beta, gamma, delta and epsilon. Subunits alpha, beta and delta comprise a regulatory subcomplex and subunits epsilon and gamma comprise a catalytic subcomplex. Within the complex, the hexameric regulatory complex resides at the center, with the two heterodimeric catalytic subcomplexes bound on opposite sides.</text>
</comment>
<dbReference type="InterPro" id="IPR035543">
    <property type="entry name" value="eIF-2B_epsilon_N"/>
</dbReference>
<evidence type="ECO:0000256" key="1">
    <source>
        <dbReference type="ARBA" id="ARBA00004514"/>
    </source>
</evidence>
<comment type="similarity">
    <text evidence="2">Belongs to the eIF-2B gamma/epsilon subunits family.</text>
</comment>
<dbReference type="PANTHER" id="PTHR45887:SF1">
    <property type="entry name" value="TRANSLATION INITIATION FACTOR EIF-2B SUBUNIT EPSILON"/>
    <property type="match status" value="1"/>
</dbReference>